<name>A0A133VBC0_9EURY</name>
<keyword evidence="1" id="KW-0812">Transmembrane</keyword>
<feature type="transmembrane region" description="Helical" evidence="1">
    <location>
        <begin position="5"/>
        <end position="21"/>
    </location>
</feature>
<evidence type="ECO:0000256" key="1">
    <source>
        <dbReference type="SAM" id="Phobius"/>
    </source>
</evidence>
<dbReference type="EMBL" id="LHXZ01000005">
    <property type="protein sequence ID" value="KXB03694.1"/>
    <property type="molecule type" value="Genomic_DNA"/>
</dbReference>
<keyword evidence="1" id="KW-0472">Membrane</keyword>
<feature type="transmembrane region" description="Helical" evidence="1">
    <location>
        <begin position="52"/>
        <end position="75"/>
    </location>
</feature>
<protein>
    <submittedName>
        <fullName evidence="2">Uncharacterized protein</fullName>
    </submittedName>
</protein>
<keyword evidence="3" id="KW-1185">Reference proteome</keyword>
<dbReference type="Proteomes" id="UP000070565">
    <property type="component" value="Unassembled WGS sequence"/>
</dbReference>
<accession>A0A133VBC0</accession>
<comment type="caution">
    <text evidence="2">The sequence shown here is derived from an EMBL/GenBank/DDBJ whole genome shotgun (WGS) entry which is preliminary data.</text>
</comment>
<evidence type="ECO:0000313" key="3">
    <source>
        <dbReference type="Proteomes" id="UP000070565"/>
    </source>
</evidence>
<proteinExistence type="predicted"/>
<gene>
    <name evidence="2" type="ORF">AKJ45_00720</name>
</gene>
<sequence>MNKTRVVGLGIIGLGIILSLIDPHGYSFVVGSYITILGLPITIIGEIRSRGFGIWIIVSLFIWFLLWMAIIIPIFKYF</sequence>
<keyword evidence="1" id="KW-1133">Transmembrane helix</keyword>
<organism evidence="2 3">
    <name type="scientific">candidate division MSBL1 archaeon SCGC-AAA261F19</name>
    <dbReference type="NCBI Taxonomy" id="1698275"/>
    <lineage>
        <taxon>Archaea</taxon>
        <taxon>Methanobacteriati</taxon>
        <taxon>Methanobacteriota</taxon>
        <taxon>candidate division MSBL1</taxon>
    </lineage>
</organism>
<feature type="transmembrane region" description="Helical" evidence="1">
    <location>
        <begin position="27"/>
        <end position="45"/>
    </location>
</feature>
<reference evidence="2 3" key="1">
    <citation type="journal article" date="2016" name="Sci. Rep.">
        <title>Metabolic traits of an uncultured archaeal lineage -MSBL1- from brine pools of the Red Sea.</title>
        <authorList>
            <person name="Mwirichia R."/>
            <person name="Alam I."/>
            <person name="Rashid M."/>
            <person name="Vinu M."/>
            <person name="Ba-Alawi W."/>
            <person name="Anthony Kamau A."/>
            <person name="Kamanda Ngugi D."/>
            <person name="Goker M."/>
            <person name="Klenk H.P."/>
            <person name="Bajic V."/>
            <person name="Stingl U."/>
        </authorList>
    </citation>
    <scope>NUCLEOTIDE SEQUENCE [LARGE SCALE GENOMIC DNA]</scope>
    <source>
        <strain evidence="2">SCGC-AAA261F19</strain>
    </source>
</reference>
<evidence type="ECO:0000313" key="2">
    <source>
        <dbReference type="EMBL" id="KXB03694.1"/>
    </source>
</evidence>
<dbReference type="AlphaFoldDB" id="A0A133VBC0"/>